<dbReference type="GO" id="GO:0005730">
    <property type="term" value="C:nucleolus"/>
    <property type="evidence" value="ECO:0007669"/>
    <property type="project" value="TreeGrafter"/>
</dbReference>
<accession>A0A9N8VQE7</accession>
<dbReference type="PANTHER" id="PTHR15682">
    <property type="entry name" value="UNHEALTHY RIBOSOME BIOGENESIS PROTEIN 2 HOMOLOG"/>
    <property type="match status" value="1"/>
</dbReference>
<dbReference type="AlphaFoldDB" id="A0A9N8VQE7"/>
<dbReference type="PANTHER" id="PTHR15682:SF2">
    <property type="entry name" value="UNHEALTHY RIBOSOME BIOGENESIS PROTEIN 2 HOMOLOG"/>
    <property type="match status" value="1"/>
</dbReference>
<sequence>MPSVQVYQLVNDISIDLYEKYLPRFLLNDDDDKPKPQNKRRKLDTKIFYDNQKSPQIKKHIMEPLIVLIIRFLRSIKISPTFQEDMARISQILFDRFIYVVLTSSSMVYSALSLHYTLVELSYDYWKKLSVTEFSPIYNDILDNISIEDPTVVLYLNKVRLQHIHNMLKTMKSTNYNQFYWDQDTDNITKKLSDVIFTLLFPKNLKVTWSGKMIDLNEDNFPIANSMLIIGEWLNIICIGTVCIQALSSAEFFEIKPLRDNFLENFLQELGILFKSVYEDFEVKKSENAKKDALTISLISLNEEKRTPSELHNFIKKCFEPTANLKSIKKIPINDKYIQRISRLITLLHLFPMEYFEKREINILITLSLLIDRFIFQAHLQKYQETVNILKCSVICRNLVRKFMSAPIKQDDILPIHEEHKEITKHYEGVLQVTIQSTIIMSRYMLSKYRENPSLNLDYLRKIVKMFTGALDRSTTLINLKFEAIVSYKFIWKFVAEFMKLGYESFESHKNLSQRDHEILEPFLDLQVAAERFSENLLTNFLDNSLKKIQESDDIEIKRNCHNSLTNLDYTLKAYWISSKFYRLSNTLKSIDQASTLISLAPKFFALTIPLLQVSPTNVMNNGVKKNVLQLDENFGTLISQLSIEKYGGLSNIILEKLEQISIYKANNLNAKEKKFIIHFIDIFIRYSTHAQLLKLQVNLSDIIYGMICLADSVDNMFSALQILQIFSFLIANQALSFRPNEIGLILSAVITLTSSNVHFGIKIQDYKDLFEAVCQLLLKTLINRREILSSTIASFVIIIQSMLHCFKSRKFSTMNSELHNRRYNTIWDANYNNNIPLPVESATSFSRLLETISPFTKHVHNIIAEYLNVQIEGFIEPRIKESLKPGIYSLLDLCGDFERDMIMVSLDHVGKSLFKTLWVEYVKLNMPIPSVEEVNKWNQARVLEYLRSKRVESNLDIEDQKVAGSALLDSTLEELMQIGLKRGQAKDLEIGKEHYQWILELIYEMAKIYHSRSDRSIAFKEKELRVINLEDNSSNDGVLEYVIVTTATATARWYNRIKRAIKPK</sequence>
<dbReference type="OrthoDB" id="160374at2759"/>
<dbReference type="GO" id="GO:0042254">
    <property type="term" value="P:ribosome biogenesis"/>
    <property type="evidence" value="ECO:0007669"/>
    <property type="project" value="TreeGrafter"/>
</dbReference>
<evidence type="ECO:0000313" key="3">
    <source>
        <dbReference type="Proteomes" id="UP000789706"/>
    </source>
</evidence>
<keyword evidence="3" id="KW-1185">Reference proteome</keyword>
<reference evidence="2" key="1">
    <citation type="submission" date="2021-06" db="EMBL/GenBank/DDBJ databases">
        <authorList>
            <person name="Kallberg Y."/>
            <person name="Tangrot J."/>
            <person name="Rosling A."/>
        </authorList>
    </citation>
    <scope>NUCLEOTIDE SEQUENCE</scope>
    <source>
        <strain evidence="2">AZ414A</strain>
    </source>
</reference>
<proteinExistence type="predicted"/>
<evidence type="ECO:0000259" key="1">
    <source>
        <dbReference type="Pfam" id="PF10441"/>
    </source>
</evidence>
<organism evidence="2 3">
    <name type="scientific">Diversispora eburnea</name>
    <dbReference type="NCBI Taxonomy" id="1213867"/>
    <lineage>
        <taxon>Eukaryota</taxon>
        <taxon>Fungi</taxon>
        <taxon>Fungi incertae sedis</taxon>
        <taxon>Mucoromycota</taxon>
        <taxon>Glomeromycotina</taxon>
        <taxon>Glomeromycetes</taxon>
        <taxon>Diversisporales</taxon>
        <taxon>Diversisporaceae</taxon>
        <taxon>Diversispora</taxon>
    </lineage>
</organism>
<dbReference type="InterPro" id="IPR018849">
    <property type="entry name" value="Urb2/Npa2_C"/>
</dbReference>
<dbReference type="Pfam" id="PF10441">
    <property type="entry name" value="Urb2"/>
    <property type="match status" value="1"/>
</dbReference>
<dbReference type="InterPro" id="IPR013761">
    <property type="entry name" value="SAM/pointed_sf"/>
</dbReference>
<dbReference type="EMBL" id="CAJVPK010000158">
    <property type="protein sequence ID" value="CAG8462862.1"/>
    <property type="molecule type" value="Genomic_DNA"/>
</dbReference>
<comment type="caution">
    <text evidence="2">The sequence shown here is derived from an EMBL/GenBank/DDBJ whole genome shotgun (WGS) entry which is preliminary data.</text>
</comment>
<protein>
    <submittedName>
        <fullName evidence="2">6141_t:CDS:1</fullName>
    </submittedName>
</protein>
<dbReference type="InterPro" id="IPR052609">
    <property type="entry name" value="Ribosome_Biogenesis_Reg"/>
</dbReference>
<evidence type="ECO:0000313" key="2">
    <source>
        <dbReference type="EMBL" id="CAG8462862.1"/>
    </source>
</evidence>
<gene>
    <name evidence="2" type="ORF">DEBURN_LOCUS2771</name>
</gene>
<dbReference type="Gene3D" id="1.10.150.50">
    <property type="entry name" value="Transcription Factor, Ets-1"/>
    <property type="match status" value="1"/>
</dbReference>
<name>A0A9N8VQE7_9GLOM</name>
<feature type="domain" description="Nucleolar 27S pre-rRNA processing Urb2/Npa2 C-terminal" evidence="1">
    <location>
        <begin position="722"/>
        <end position="924"/>
    </location>
</feature>
<dbReference type="Proteomes" id="UP000789706">
    <property type="component" value="Unassembled WGS sequence"/>
</dbReference>